<comment type="caution">
    <text evidence="9">The sequence shown here is derived from an EMBL/GenBank/DDBJ whole genome shotgun (WGS) entry which is preliminary data.</text>
</comment>
<feature type="domain" description="Transcriptional coactivator p15 (PC4) C-terminal" evidence="8">
    <location>
        <begin position="39"/>
        <end position="89"/>
    </location>
</feature>
<dbReference type="InterPro" id="IPR009044">
    <property type="entry name" value="ssDNA-bd_transcriptional_reg"/>
</dbReference>
<feature type="region of interest" description="Disordered" evidence="7">
    <location>
        <begin position="1"/>
        <end position="33"/>
    </location>
</feature>
<evidence type="ECO:0000256" key="6">
    <source>
        <dbReference type="ARBA" id="ARBA00023242"/>
    </source>
</evidence>
<gene>
    <name evidence="9" type="ORF">QYE76_016458</name>
</gene>
<accession>A0AAD8QFU7</accession>
<reference evidence="9" key="1">
    <citation type="submission" date="2023-07" db="EMBL/GenBank/DDBJ databases">
        <title>A chromosome-level genome assembly of Lolium multiflorum.</title>
        <authorList>
            <person name="Chen Y."/>
            <person name="Copetti D."/>
            <person name="Kolliker R."/>
            <person name="Studer B."/>
        </authorList>
    </citation>
    <scope>NUCLEOTIDE SEQUENCE</scope>
    <source>
        <strain evidence="9">02402/16</strain>
        <tissue evidence="9">Leaf</tissue>
    </source>
</reference>
<dbReference type="Pfam" id="PF02229">
    <property type="entry name" value="PC4"/>
    <property type="match status" value="1"/>
</dbReference>
<evidence type="ECO:0000256" key="4">
    <source>
        <dbReference type="ARBA" id="ARBA00023125"/>
    </source>
</evidence>
<organism evidence="9 10">
    <name type="scientific">Lolium multiflorum</name>
    <name type="common">Italian ryegrass</name>
    <name type="synonym">Lolium perenne subsp. multiflorum</name>
    <dbReference type="NCBI Taxonomy" id="4521"/>
    <lineage>
        <taxon>Eukaryota</taxon>
        <taxon>Viridiplantae</taxon>
        <taxon>Streptophyta</taxon>
        <taxon>Embryophyta</taxon>
        <taxon>Tracheophyta</taxon>
        <taxon>Spermatophyta</taxon>
        <taxon>Magnoliopsida</taxon>
        <taxon>Liliopsida</taxon>
        <taxon>Poales</taxon>
        <taxon>Poaceae</taxon>
        <taxon>BOP clade</taxon>
        <taxon>Pooideae</taxon>
        <taxon>Poodae</taxon>
        <taxon>Poeae</taxon>
        <taxon>Poeae Chloroplast Group 2 (Poeae type)</taxon>
        <taxon>Loliodinae</taxon>
        <taxon>Loliinae</taxon>
        <taxon>Lolium</taxon>
    </lineage>
</organism>
<evidence type="ECO:0000256" key="3">
    <source>
        <dbReference type="ARBA" id="ARBA00023015"/>
    </source>
</evidence>
<evidence type="ECO:0000256" key="5">
    <source>
        <dbReference type="ARBA" id="ARBA00023163"/>
    </source>
</evidence>
<evidence type="ECO:0000259" key="8">
    <source>
        <dbReference type="Pfam" id="PF02229"/>
    </source>
</evidence>
<evidence type="ECO:0000313" key="9">
    <source>
        <dbReference type="EMBL" id="KAK1601875.1"/>
    </source>
</evidence>
<dbReference type="GO" id="GO:0060261">
    <property type="term" value="P:positive regulation of transcription initiation by RNA polymerase II"/>
    <property type="evidence" value="ECO:0007669"/>
    <property type="project" value="InterPro"/>
</dbReference>
<dbReference type="InterPro" id="IPR045125">
    <property type="entry name" value="Sub1/Tcp4-like"/>
</dbReference>
<sequence length="101" mass="11089">MWRRGNKRFGGGGSGGDPPAKRQAAGKDDADDGGVVVAQISKNKRVSVRSWSGKVMVDVREFYVKDGKDLPGRKGISLTMDQWKILRDNIKAIDEAIKENT</sequence>
<keyword evidence="10" id="KW-1185">Reference proteome</keyword>
<keyword evidence="6" id="KW-0539">Nucleus</keyword>
<evidence type="ECO:0000313" key="10">
    <source>
        <dbReference type="Proteomes" id="UP001231189"/>
    </source>
</evidence>
<evidence type="ECO:0000256" key="7">
    <source>
        <dbReference type="SAM" id="MobiDB-lite"/>
    </source>
</evidence>
<dbReference type="Gene3D" id="2.30.31.10">
    <property type="entry name" value="Transcriptional Coactivator Pc4, Chain A"/>
    <property type="match status" value="1"/>
</dbReference>
<dbReference type="GO" id="GO:0005634">
    <property type="term" value="C:nucleus"/>
    <property type="evidence" value="ECO:0007669"/>
    <property type="project" value="UniProtKB-SubCell"/>
</dbReference>
<dbReference type="SUPFAM" id="SSF54447">
    <property type="entry name" value="ssDNA-binding transcriptional regulator domain"/>
    <property type="match status" value="1"/>
</dbReference>
<keyword evidence="4" id="KW-0238">DNA-binding</keyword>
<dbReference type="PANTHER" id="PTHR13215">
    <property type="entry name" value="RNA POLYMERASE II TRANSCRIPTIONAL COACTIVATOR"/>
    <property type="match status" value="1"/>
</dbReference>
<proteinExistence type="inferred from homology"/>
<dbReference type="EMBL" id="JAUUTY010000328">
    <property type="protein sequence ID" value="KAK1601875.1"/>
    <property type="molecule type" value="Genomic_DNA"/>
</dbReference>
<dbReference type="Proteomes" id="UP001231189">
    <property type="component" value="Unassembled WGS sequence"/>
</dbReference>
<keyword evidence="3" id="KW-0805">Transcription regulation</keyword>
<keyword evidence="5" id="KW-0804">Transcription</keyword>
<dbReference type="GO" id="GO:0003677">
    <property type="term" value="F:DNA binding"/>
    <property type="evidence" value="ECO:0007669"/>
    <property type="project" value="UniProtKB-KW"/>
</dbReference>
<evidence type="ECO:0000256" key="2">
    <source>
        <dbReference type="ARBA" id="ARBA00009001"/>
    </source>
</evidence>
<comment type="similarity">
    <text evidence="2">Belongs to the transcriptional coactivator PC4 family.</text>
</comment>
<dbReference type="FunFam" id="2.30.31.10:FF:000005">
    <property type="entry name" value="Putative transcriptional co-activator"/>
    <property type="match status" value="1"/>
</dbReference>
<evidence type="ECO:0000256" key="1">
    <source>
        <dbReference type="ARBA" id="ARBA00004123"/>
    </source>
</evidence>
<comment type="subcellular location">
    <subcellularLocation>
        <location evidence="1">Nucleus</location>
    </subcellularLocation>
</comment>
<dbReference type="GO" id="GO:0003713">
    <property type="term" value="F:transcription coactivator activity"/>
    <property type="evidence" value="ECO:0007669"/>
    <property type="project" value="InterPro"/>
</dbReference>
<protein>
    <recommendedName>
        <fullName evidence="8">Transcriptional coactivator p15 (PC4) C-terminal domain-containing protein</fullName>
    </recommendedName>
</protein>
<name>A0AAD8QFU7_LOLMU</name>
<dbReference type="InterPro" id="IPR003173">
    <property type="entry name" value="PC4_C"/>
</dbReference>
<dbReference type="AlphaFoldDB" id="A0AAD8QFU7"/>